<dbReference type="SUPFAM" id="SSF90123">
    <property type="entry name" value="ABC transporter transmembrane region"/>
    <property type="match status" value="1"/>
</dbReference>
<dbReference type="Gene3D" id="3.40.50.300">
    <property type="entry name" value="P-loop containing nucleotide triphosphate hydrolases"/>
    <property type="match status" value="1"/>
</dbReference>
<dbReference type="PROSITE" id="PS50893">
    <property type="entry name" value="ABC_TRANSPORTER_2"/>
    <property type="match status" value="1"/>
</dbReference>
<evidence type="ECO:0000256" key="3">
    <source>
        <dbReference type="ARBA" id="ARBA00022741"/>
    </source>
</evidence>
<dbReference type="RefSeq" id="WP_058313708.1">
    <property type="nucleotide sequence ID" value="NZ_CYTO01000004.1"/>
</dbReference>
<feature type="domain" description="ABC transmembrane type-1" evidence="9">
    <location>
        <begin position="27"/>
        <end position="304"/>
    </location>
</feature>
<accession>A0A0P1IM63</accession>
<dbReference type="GO" id="GO:0030256">
    <property type="term" value="C:type I protein secretion system complex"/>
    <property type="evidence" value="ECO:0007669"/>
    <property type="project" value="InterPro"/>
</dbReference>
<evidence type="ECO:0000259" key="9">
    <source>
        <dbReference type="PROSITE" id="PS50929"/>
    </source>
</evidence>
<proteinExistence type="predicted"/>
<dbReference type="InterPro" id="IPR017871">
    <property type="entry name" value="ABC_transporter-like_CS"/>
</dbReference>
<dbReference type="Pfam" id="PF00005">
    <property type="entry name" value="ABC_tran"/>
    <property type="match status" value="1"/>
</dbReference>
<keyword evidence="2 7" id="KW-0812">Transmembrane</keyword>
<dbReference type="InterPro" id="IPR010128">
    <property type="entry name" value="ATPase_T1SS_PrtD-like"/>
</dbReference>
<feature type="transmembrane region" description="Helical" evidence="7">
    <location>
        <begin position="24"/>
        <end position="51"/>
    </location>
</feature>
<dbReference type="InterPro" id="IPR036640">
    <property type="entry name" value="ABC1_TM_sf"/>
</dbReference>
<keyword evidence="6 7" id="KW-0472">Membrane</keyword>
<keyword evidence="5 7" id="KW-1133">Transmembrane helix</keyword>
<dbReference type="InterPro" id="IPR039421">
    <property type="entry name" value="Type_1_exporter"/>
</dbReference>
<dbReference type="GO" id="GO:0005886">
    <property type="term" value="C:plasma membrane"/>
    <property type="evidence" value="ECO:0007669"/>
    <property type="project" value="UniProtKB-SubCell"/>
</dbReference>
<dbReference type="PANTHER" id="PTHR43394">
    <property type="entry name" value="ATP-DEPENDENT PERMEASE MDL1, MITOCHONDRIAL"/>
    <property type="match status" value="1"/>
</dbReference>
<feature type="transmembrane region" description="Helical" evidence="7">
    <location>
        <begin position="149"/>
        <end position="178"/>
    </location>
</feature>
<evidence type="ECO:0000313" key="10">
    <source>
        <dbReference type="EMBL" id="CUK24727.1"/>
    </source>
</evidence>
<dbReference type="PROSITE" id="PS50929">
    <property type="entry name" value="ABC_TM1F"/>
    <property type="match status" value="1"/>
</dbReference>
<dbReference type="Pfam" id="PF00664">
    <property type="entry name" value="ABC_membrane"/>
    <property type="match status" value="1"/>
</dbReference>
<dbReference type="EMBL" id="CYUE01000002">
    <property type="protein sequence ID" value="CUK24727.1"/>
    <property type="molecule type" value="Genomic_DNA"/>
</dbReference>
<dbReference type="GO" id="GO:0005524">
    <property type="term" value="F:ATP binding"/>
    <property type="evidence" value="ECO:0007669"/>
    <property type="project" value="UniProtKB-KW"/>
</dbReference>
<dbReference type="GO" id="GO:0015421">
    <property type="term" value="F:ABC-type oligopeptide transporter activity"/>
    <property type="evidence" value="ECO:0007669"/>
    <property type="project" value="TreeGrafter"/>
</dbReference>
<keyword evidence="3" id="KW-0547">Nucleotide-binding</keyword>
<dbReference type="Proteomes" id="UP000051184">
    <property type="component" value="Unassembled WGS sequence"/>
</dbReference>
<dbReference type="InterPro" id="IPR011527">
    <property type="entry name" value="ABC1_TM_dom"/>
</dbReference>
<sequence>MARNLKEFASGLEELRAARRQSRAFYWIVAFFSTITNLLMFSGPIYMLQIYDRVLMSRSIETLVVLTGLVVFLLLIMGVLDYVRGRILARIAEKFYEQLEKRVFDALLTPPSRFASHRTQWGLSDLETLKRFTASPGPLAAFDMPWTPIFLLGLFVFHPWLGHVALLGTILLIFAAILNQHLSQNPRQKAHQLAHQGSGLRNMLGRDPNSFQGLGIQGSGFERLQRNIRNLHAHHLQGSDITGGFSAAIKTLRLLLQSAMLATGAHLVVRSELSLGAVLASSILASRAVAPIEIAISQWSNFQNARKSWWNLAALLTQAPRIAQPIELPKPKARLDVKALSVAPNLNDRVVLKNVHFNLQPGEALGVIGPSASGKSTLARALVTAVPITSGKIELSQASIDQYPIAQLAKYIGYLPQHVELFEATIAENIAGLSSEPDSEKVVQAAKWAEAHELILSLPKGYDTVFNNANELLSAGQLQRIALARALYSDPVILVLDEPSSHLDSSGAAALNRSIKRMKTAKKSVIIMSQRPDAIRECENVLVLKNGRVDAFGARDRVLRKAVSNHRGIEQALETARTQMGMQ</sequence>
<evidence type="ECO:0000256" key="6">
    <source>
        <dbReference type="ARBA" id="ARBA00023136"/>
    </source>
</evidence>
<dbReference type="GO" id="GO:0030253">
    <property type="term" value="P:protein secretion by the type I secretion system"/>
    <property type="evidence" value="ECO:0007669"/>
    <property type="project" value="InterPro"/>
</dbReference>
<dbReference type="InterPro" id="IPR003593">
    <property type="entry name" value="AAA+_ATPase"/>
</dbReference>
<dbReference type="SMART" id="SM00382">
    <property type="entry name" value="AAA"/>
    <property type="match status" value="1"/>
</dbReference>
<evidence type="ECO:0000256" key="4">
    <source>
        <dbReference type="ARBA" id="ARBA00022840"/>
    </source>
</evidence>
<evidence type="ECO:0000259" key="8">
    <source>
        <dbReference type="PROSITE" id="PS50893"/>
    </source>
</evidence>
<name>A0A0P1IM63_9RHOB</name>
<evidence type="ECO:0000256" key="5">
    <source>
        <dbReference type="ARBA" id="ARBA00022989"/>
    </source>
</evidence>
<dbReference type="Gene3D" id="1.20.1560.10">
    <property type="entry name" value="ABC transporter type 1, transmembrane domain"/>
    <property type="match status" value="1"/>
</dbReference>
<dbReference type="NCBIfam" id="TIGR01842">
    <property type="entry name" value="type_I_sec_PrtD"/>
    <property type="match status" value="1"/>
</dbReference>
<dbReference type="AlphaFoldDB" id="A0A0P1IM63"/>
<dbReference type="GO" id="GO:0016887">
    <property type="term" value="F:ATP hydrolysis activity"/>
    <property type="evidence" value="ECO:0007669"/>
    <property type="project" value="InterPro"/>
</dbReference>
<dbReference type="STRING" id="1715691.TA5113_00273"/>
<organism evidence="10 11">
    <name type="scientific">Cognatishimia activa</name>
    <dbReference type="NCBI Taxonomy" id="1715691"/>
    <lineage>
        <taxon>Bacteria</taxon>
        <taxon>Pseudomonadati</taxon>
        <taxon>Pseudomonadota</taxon>
        <taxon>Alphaproteobacteria</taxon>
        <taxon>Rhodobacterales</taxon>
        <taxon>Paracoccaceae</taxon>
        <taxon>Cognatishimia</taxon>
    </lineage>
</organism>
<feature type="transmembrane region" description="Helical" evidence="7">
    <location>
        <begin position="63"/>
        <end position="83"/>
    </location>
</feature>
<keyword evidence="4 10" id="KW-0067">ATP-binding</keyword>
<keyword evidence="11" id="KW-1185">Reference proteome</keyword>
<dbReference type="PROSITE" id="PS00211">
    <property type="entry name" value="ABC_TRANSPORTER_1"/>
    <property type="match status" value="1"/>
</dbReference>
<evidence type="ECO:0000256" key="1">
    <source>
        <dbReference type="ARBA" id="ARBA00004651"/>
    </source>
</evidence>
<feature type="domain" description="ABC transporter" evidence="8">
    <location>
        <begin position="337"/>
        <end position="571"/>
    </location>
</feature>
<dbReference type="InterPro" id="IPR027417">
    <property type="entry name" value="P-loop_NTPase"/>
</dbReference>
<evidence type="ECO:0000256" key="2">
    <source>
        <dbReference type="ARBA" id="ARBA00022692"/>
    </source>
</evidence>
<reference evidence="11" key="1">
    <citation type="submission" date="2015-09" db="EMBL/GenBank/DDBJ databases">
        <authorList>
            <person name="Rodrigo-Torres Lidia"/>
            <person name="Arahal R.David."/>
        </authorList>
    </citation>
    <scope>NUCLEOTIDE SEQUENCE [LARGE SCALE GENOMIC DNA]</scope>
    <source>
        <strain evidence="11">CECT 5114</strain>
    </source>
</reference>
<comment type="subcellular location">
    <subcellularLocation>
        <location evidence="1">Cell membrane</location>
        <topology evidence="1">Multi-pass membrane protein</topology>
    </subcellularLocation>
</comment>
<evidence type="ECO:0000313" key="11">
    <source>
        <dbReference type="Proteomes" id="UP000051184"/>
    </source>
</evidence>
<protein>
    <submittedName>
        <fullName evidence="10">Type I secretion system ATP-binding protein PrsD</fullName>
    </submittedName>
</protein>
<dbReference type="InterPro" id="IPR003439">
    <property type="entry name" value="ABC_transporter-like_ATP-bd"/>
</dbReference>
<dbReference type="OrthoDB" id="9808328at2"/>
<gene>
    <name evidence="10" type="primary">prsD</name>
    <name evidence="10" type="ORF">TA5114_00513</name>
</gene>
<dbReference type="SUPFAM" id="SSF52540">
    <property type="entry name" value="P-loop containing nucleoside triphosphate hydrolases"/>
    <property type="match status" value="1"/>
</dbReference>
<evidence type="ECO:0000256" key="7">
    <source>
        <dbReference type="SAM" id="Phobius"/>
    </source>
</evidence>
<dbReference type="PANTHER" id="PTHR43394:SF1">
    <property type="entry name" value="ATP-BINDING CASSETTE SUB-FAMILY B MEMBER 10, MITOCHONDRIAL"/>
    <property type="match status" value="1"/>
</dbReference>